<sequence length="78" mass="9006">MFSFPDENGVNEDSITVLLFVLTCCLSVILVIMFRAVYRQNQWLKHRHESTASTTEEMLLKTMNCSITIDYREANDAT</sequence>
<protein>
    <submittedName>
        <fullName evidence="2">Uncharacterized protein</fullName>
    </submittedName>
</protein>
<accession>A0A3P7TT19</accession>
<evidence type="ECO:0000256" key="1">
    <source>
        <dbReference type="SAM" id="Phobius"/>
    </source>
</evidence>
<feature type="transmembrane region" description="Helical" evidence="1">
    <location>
        <begin position="15"/>
        <end position="38"/>
    </location>
</feature>
<keyword evidence="3" id="KW-1185">Reference proteome</keyword>
<dbReference type="Proteomes" id="UP000280834">
    <property type="component" value="Unassembled WGS sequence"/>
</dbReference>
<gene>
    <name evidence="2" type="ORF">BTMF_LOCUS2497</name>
</gene>
<evidence type="ECO:0000313" key="3">
    <source>
        <dbReference type="Proteomes" id="UP000280834"/>
    </source>
</evidence>
<proteinExistence type="predicted"/>
<dbReference type="AlphaFoldDB" id="A0A3P7TT19"/>
<dbReference type="EMBL" id="UZAG01002065">
    <property type="protein sequence ID" value="VDO12697.1"/>
    <property type="molecule type" value="Genomic_DNA"/>
</dbReference>
<keyword evidence="1" id="KW-1133">Transmembrane helix</keyword>
<organism evidence="2 3">
    <name type="scientific">Brugia timori</name>
    <dbReference type="NCBI Taxonomy" id="42155"/>
    <lineage>
        <taxon>Eukaryota</taxon>
        <taxon>Metazoa</taxon>
        <taxon>Ecdysozoa</taxon>
        <taxon>Nematoda</taxon>
        <taxon>Chromadorea</taxon>
        <taxon>Rhabditida</taxon>
        <taxon>Spirurina</taxon>
        <taxon>Spiruromorpha</taxon>
        <taxon>Filarioidea</taxon>
        <taxon>Onchocercidae</taxon>
        <taxon>Brugia</taxon>
    </lineage>
</organism>
<reference evidence="2 3" key="1">
    <citation type="submission" date="2018-11" db="EMBL/GenBank/DDBJ databases">
        <authorList>
            <consortium name="Pathogen Informatics"/>
        </authorList>
    </citation>
    <scope>NUCLEOTIDE SEQUENCE [LARGE SCALE GENOMIC DNA]</scope>
</reference>
<keyword evidence="1" id="KW-0812">Transmembrane</keyword>
<evidence type="ECO:0000313" key="2">
    <source>
        <dbReference type="EMBL" id="VDO12697.1"/>
    </source>
</evidence>
<keyword evidence="1" id="KW-0472">Membrane</keyword>
<name>A0A3P7TT19_9BILA</name>